<dbReference type="GO" id="GO:0005886">
    <property type="term" value="C:plasma membrane"/>
    <property type="evidence" value="ECO:0007669"/>
    <property type="project" value="TreeGrafter"/>
</dbReference>
<keyword evidence="2" id="KW-0547">Nucleotide-binding</keyword>
<dbReference type="CDD" id="cd01129">
    <property type="entry name" value="PulE-GspE-like"/>
    <property type="match status" value="1"/>
</dbReference>
<dbReference type="STRING" id="452637.Oter_3083"/>
<feature type="region of interest" description="Disordered" evidence="4">
    <location>
        <begin position="115"/>
        <end position="146"/>
    </location>
</feature>
<feature type="domain" description="AAA+ ATPase" evidence="5">
    <location>
        <begin position="292"/>
        <end position="434"/>
    </location>
</feature>
<dbReference type="Gene3D" id="3.30.300.160">
    <property type="entry name" value="Type II secretion system, protein E, N-terminal domain"/>
    <property type="match status" value="1"/>
</dbReference>
<evidence type="ECO:0000313" key="7">
    <source>
        <dbReference type="Proteomes" id="UP000007013"/>
    </source>
</evidence>
<dbReference type="FunFam" id="3.30.450.90:FF:000001">
    <property type="entry name" value="Type II secretion system ATPase GspE"/>
    <property type="match status" value="1"/>
</dbReference>
<dbReference type="Gene3D" id="3.40.50.300">
    <property type="entry name" value="P-loop containing nucleotide triphosphate hydrolases"/>
    <property type="match status" value="1"/>
</dbReference>
<dbReference type="Pfam" id="PF00437">
    <property type="entry name" value="T2SSE"/>
    <property type="match status" value="1"/>
</dbReference>
<proteinExistence type="inferred from homology"/>
<evidence type="ECO:0000256" key="2">
    <source>
        <dbReference type="ARBA" id="ARBA00022741"/>
    </source>
</evidence>
<dbReference type="HOGENOM" id="CLU_013446_10_1_0"/>
<dbReference type="OrthoDB" id="9773102at2"/>
<dbReference type="InterPro" id="IPR027417">
    <property type="entry name" value="P-loop_NTPase"/>
</dbReference>
<gene>
    <name evidence="6" type="ordered locus">Oter_3083</name>
</gene>
<dbReference type="Pfam" id="PF05157">
    <property type="entry name" value="MshEN"/>
    <property type="match status" value="1"/>
</dbReference>
<evidence type="ECO:0000256" key="1">
    <source>
        <dbReference type="ARBA" id="ARBA00006611"/>
    </source>
</evidence>
<dbReference type="SUPFAM" id="SSF52540">
    <property type="entry name" value="P-loop containing nucleoside triphosphate hydrolases"/>
    <property type="match status" value="1"/>
</dbReference>
<sequence>MPERGLLSKAQTSTACASAAAVERLAGQFGLPIARLSAEVRIAPEVLALVPRVFAARHGLLPLAADAESLQVVVSDPLATAGVDELSQQLGRRIDIALATSAQIAEAIERCYGSAPATSHGEDQHDEPRLEVASATPTPTTMTAGGATAMADDEADAPIIRFVQSIIAQAVRRRASDIHWEPLERRFRVRYRIDGVLVEVENPPKRLQLAVVSRIKIMANISIAEKRLPQDGRIAITIDGQALDLRVSTLPTAHGESVVMRILDKASLRRGLPELGFAADDQARFERLLALPDGMVLVTGPTGSGKTTTLYACLQRLNLPDRKLITVEDPIEYQLTGINQVPVRPEAGVTFAAALRAILRQAPNIVMIGEIRDLETAEIAIHAALTGHLVFSTLHTNDAVGAVTRLIDLGVKPFLVASALRAVLAQRLVRKTCEKCAHPYEPPTAFLAALNIPPAVASAARFRRGTGCPACLRTGYRGRTGIFELLEIDDELQRLIHARSRTALLRAHARAAGMRSLAEDGARQASAGLTTVEEVVSITVGDASQGPTFQ</sequence>
<dbReference type="eggNOG" id="COG2804">
    <property type="taxonomic scope" value="Bacteria"/>
</dbReference>
<dbReference type="GO" id="GO:0005524">
    <property type="term" value="F:ATP binding"/>
    <property type="evidence" value="ECO:0007669"/>
    <property type="project" value="UniProtKB-KW"/>
</dbReference>
<evidence type="ECO:0000259" key="5">
    <source>
        <dbReference type="SMART" id="SM00382"/>
    </source>
</evidence>
<dbReference type="PANTHER" id="PTHR30258:SF2">
    <property type="entry name" value="COMG OPERON PROTEIN 1"/>
    <property type="match status" value="1"/>
</dbReference>
<organism evidence="6 7">
    <name type="scientific">Opitutus terrae (strain DSM 11246 / JCM 15787 / PB90-1)</name>
    <dbReference type="NCBI Taxonomy" id="452637"/>
    <lineage>
        <taxon>Bacteria</taxon>
        <taxon>Pseudomonadati</taxon>
        <taxon>Verrucomicrobiota</taxon>
        <taxon>Opitutia</taxon>
        <taxon>Opitutales</taxon>
        <taxon>Opitutaceae</taxon>
        <taxon>Opitutus</taxon>
    </lineage>
</organism>
<comment type="similarity">
    <text evidence="1">Belongs to the GSP E family.</text>
</comment>
<dbReference type="AlphaFoldDB" id="B1ZZG0"/>
<dbReference type="Gene3D" id="3.30.450.90">
    <property type="match status" value="1"/>
</dbReference>
<keyword evidence="7" id="KW-1185">Reference proteome</keyword>
<dbReference type="GO" id="GO:0016887">
    <property type="term" value="F:ATP hydrolysis activity"/>
    <property type="evidence" value="ECO:0007669"/>
    <property type="project" value="TreeGrafter"/>
</dbReference>
<name>B1ZZG0_OPITP</name>
<reference evidence="6 7" key="1">
    <citation type="journal article" date="2011" name="J. Bacteriol.">
        <title>Genome sequence of the verrucomicrobium Opitutus terrae PB90-1, an abundant inhabitant of rice paddy soil ecosystems.</title>
        <authorList>
            <person name="van Passel M.W."/>
            <person name="Kant R."/>
            <person name="Palva A."/>
            <person name="Copeland A."/>
            <person name="Lucas S."/>
            <person name="Lapidus A."/>
            <person name="Glavina del Rio T."/>
            <person name="Pitluck S."/>
            <person name="Goltsman E."/>
            <person name="Clum A."/>
            <person name="Sun H."/>
            <person name="Schmutz J."/>
            <person name="Larimer F.W."/>
            <person name="Land M.L."/>
            <person name="Hauser L."/>
            <person name="Kyrpides N."/>
            <person name="Mikhailova N."/>
            <person name="Richardson P.P."/>
            <person name="Janssen P.H."/>
            <person name="de Vos W.M."/>
            <person name="Smidt H."/>
        </authorList>
    </citation>
    <scope>NUCLEOTIDE SEQUENCE [LARGE SCALE GENOMIC DNA]</scope>
    <source>
        <strain evidence="7">DSM 11246 / JCM 15787 / PB90-1</strain>
    </source>
</reference>
<dbReference type="InterPro" id="IPR003593">
    <property type="entry name" value="AAA+_ATPase"/>
</dbReference>
<dbReference type="PANTHER" id="PTHR30258">
    <property type="entry name" value="TYPE II SECRETION SYSTEM PROTEIN GSPE-RELATED"/>
    <property type="match status" value="1"/>
</dbReference>
<evidence type="ECO:0000313" key="6">
    <source>
        <dbReference type="EMBL" id="ACB76363.1"/>
    </source>
</evidence>
<feature type="compositionally biased region" description="Low complexity" evidence="4">
    <location>
        <begin position="135"/>
        <end position="146"/>
    </location>
</feature>
<dbReference type="SMART" id="SM00382">
    <property type="entry name" value="AAA"/>
    <property type="match status" value="1"/>
</dbReference>
<keyword evidence="3" id="KW-0067">ATP-binding</keyword>
<dbReference type="SUPFAM" id="SSF160246">
    <property type="entry name" value="EspE N-terminal domain-like"/>
    <property type="match status" value="1"/>
</dbReference>
<dbReference type="KEGG" id="ote:Oter_3083"/>
<protein>
    <submittedName>
        <fullName evidence="6">Type II secretion system protein E</fullName>
    </submittedName>
</protein>
<dbReference type="Proteomes" id="UP000007013">
    <property type="component" value="Chromosome"/>
</dbReference>
<dbReference type="InterPro" id="IPR037257">
    <property type="entry name" value="T2SS_E_N_sf"/>
</dbReference>
<evidence type="ECO:0000256" key="3">
    <source>
        <dbReference type="ARBA" id="ARBA00022840"/>
    </source>
</evidence>
<dbReference type="InterPro" id="IPR001482">
    <property type="entry name" value="T2SS/T4SS_dom"/>
</dbReference>
<dbReference type="EMBL" id="CP001032">
    <property type="protein sequence ID" value="ACB76363.1"/>
    <property type="molecule type" value="Genomic_DNA"/>
</dbReference>
<dbReference type="InterPro" id="IPR007831">
    <property type="entry name" value="T2SS_GspE_N"/>
</dbReference>
<evidence type="ECO:0000256" key="4">
    <source>
        <dbReference type="SAM" id="MobiDB-lite"/>
    </source>
</evidence>
<feature type="compositionally biased region" description="Basic and acidic residues" evidence="4">
    <location>
        <begin position="120"/>
        <end position="130"/>
    </location>
</feature>
<accession>B1ZZG0</accession>
<dbReference type="FunFam" id="3.40.50.300:FF:000398">
    <property type="entry name" value="Type IV pilus assembly ATPase PilB"/>
    <property type="match status" value="1"/>
</dbReference>